<name>A0AAU8Q4A7_CORPS</name>
<dbReference type="AlphaFoldDB" id="A0AAU8Q4A7"/>
<protein>
    <submittedName>
        <fullName evidence="1">Cell wall channel</fullName>
    </submittedName>
</protein>
<evidence type="ECO:0000313" key="2">
    <source>
        <dbReference type="Proteomes" id="UP000006465"/>
    </source>
</evidence>
<dbReference type="Proteomes" id="UP000006465">
    <property type="component" value="Chromosome"/>
</dbReference>
<gene>
    <name evidence="1" type="ORF">CP258_09355</name>
</gene>
<proteinExistence type="predicted"/>
<organism evidence="1 2">
    <name type="scientific">Corynebacterium pseudotuberculosis 258</name>
    <dbReference type="NCBI Taxonomy" id="1168865"/>
    <lineage>
        <taxon>Bacteria</taxon>
        <taxon>Bacillati</taxon>
        <taxon>Actinomycetota</taxon>
        <taxon>Actinomycetes</taxon>
        <taxon>Mycobacteriales</taxon>
        <taxon>Corynebacteriaceae</taxon>
        <taxon>Corynebacterium</taxon>
    </lineage>
</organism>
<dbReference type="KEGG" id="coe:CP258_09355"/>
<dbReference type="EMBL" id="CP003540">
    <property type="protein sequence ID" value="AFK17444.1"/>
    <property type="molecule type" value="Genomic_DNA"/>
</dbReference>
<dbReference type="RefSeq" id="WP_014367639.1">
    <property type="nucleotide sequence ID" value="NC_017945.3"/>
</dbReference>
<reference evidence="1 2" key="1">
    <citation type="journal article" date="2013" name="J. Biotechnol.">
        <title>Genome sequence of Corynebacterium pseudotuberculosis biovar equi strain 258 and prediction of antigenic targets to improve biotechnological vaccine production.</title>
        <authorList>
            <person name="Soares S.C."/>
            <person name="Trost E."/>
            <person name="Ramos R.T."/>
            <person name="Carneiro A.R."/>
            <person name="Santos A.R."/>
            <person name="Pinto A.C."/>
            <person name="Barbosa E."/>
            <person name="Aburjaile F."/>
            <person name="Ali A."/>
            <person name="Diniz C.A."/>
            <person name="Hassan S.S."/>
            <person name="Fiaux K."/>
            <person name="Guimaraes L.C."/>
            <person name="Bakhtiar S.M."/>
            <person name="Pereira U."/>
            <person name="Almeida S.S."/>
            <person name="Abreu V.A."/>
            <person name="Rocha F.S."/>
            <person name="Dorella F.A."/>
            <person name="Miyoshi A."/>
            <person name="Silva A."/>
            <person name="Azevedo V."/>
            <person name="Tauch A."/>
        </authorList>
    </citation>
    <scope>NUCLEOTIDE SEQUENCE [LARGE SCALE GENOMIC DNA]</scope>
    <source>
        <strain evidence="1 2">258</strain>
    </source>
</reference>
<accession>A0AAU8Q4A7</accession>
<evidence type="ECO:0000313" key="1">
    <source>
        <dbReference type="EMBL" id="AFK17444.1"/>
    </source>
</evidence>
<sequence>MDIVQMANDLVLGLQRLGDFFKGYEALVKLGKFVVDGEFSSKLDDWSFDLSGALFSSRLSS</sequence>